<proteinExistence type="predicted"/>
<dbReference type="EMBL" id="BSRX01000060">
    <property type="protein sequence ID" value="GLW58800.1"/>
    <property type="molecule type" value="Genomic_DNA"/>
</dbReference>
<reference evidence="2" key="1">
    <citation type="submission" date="2023-02" db="EMBL/GenBank/DDBJ databases">
        <title>Kitasatospora phosalacinea NBRC 14362.</title>
        <authorList>
            <person name="Ichikawa N."/>
            <person name="Sato H."/>
            <person name="Tonouchi N."/>
        </authorList>
    </citation>
    <scope>NUCLEOTIDE SEQUENCE</scope>
    <source>
        <strain evidence="2">NBRC 14362</strain>
    </source>
</reference>
<dbReference type="InterPro" id="IPR036551">
    <property type="entry name" value="Flavin_trans-like"/>
</dbReference>
<dbReference type="OrthoDB" id="161343at2"/>
<evidence type="ECO:0000313" key="3">
    <source>
        <dbReference type="Proteomes" id="UP001165143"/>
    </source>
</evidence>
<dbReference type="AlphaFoldDB" id="A0A9W6UTP2"/>
<gene>
    <name evidence="2" type="ORF">Kpho01_68110</name>
</gene>
<dbReference type="Gene3D" id="3.40.50.1950">
    <property type="entry name" value="Flavin prenyltransferase-like"/>
    <property type="match status" value="1"/>
</dbReference>
<evidence type="ECO:0000313" key="2">
    <source>
        <dbReference type="EMBL" id="GLW58800.1"/>
    </source>
</evidence>
<feature type="domain" description="Flavoprotein" evidence="1">
    <location>
        <begin position="16"/>
        <end position="155"/>
    </location>
</feature>
<dbReference type="GO" id="GO:0003824">
    <property type="term" value="F:catalytic activity"/>
    <property type="evidence" value="ECO:0007669"/>
    <property type="project" value="InterPro"/>
</dbReference>
<sequence>MEPVPEIPRPVVYLFASAAPPALQLLDVVRRAQGRGWDVVVGLTPTARDWLESRVTELEELTGHPVKTTYRRPGQPDVLPPADAVLFAPATFNSVNSLAAGITSSWVVGCTAEAPGKGIPVVVMPCVNSALVQHPQFDRSVEVLREARMQVLYGAGGFVPNRPGERLSYPWERAFAAVERVLEAVLEG</sequence>
<comment type="caution">
    <text evidence="2">The sequence shown here is derived from an EMBL/GenBank/DDBJ whole genome shotgun (WGS) entry which is preliminary data.</text>
</comment>
<protein>
    <submittedName>
        <fullName evidence="2">Flavoprotein</fullName>
    </submittedName>
</protein>
<dbReference type="Pfam" id="PF02441">
    <property type="entry name" value="Flavoprotein"/>
    <property type="match status" value="1"/>
</dbReference>
<dbReference type="InterPro" id="IPR003382">
    <property type="entry name" value="Flavoprotein"/>
</dbReference>
<dbReference type="SUPFAM" id="SSF52507">
    <property type="entry name" value="Homo-oligomeric flavin-containing Cys decarboxylases, HFCD"/>
    <property type="match status" value="1"/>
</dbReference>
<evidence type="ECO:0000259" key="1">
    <source>
        <dbReference type="Pfam" id="PF02441"/>
    </source>
</evidence>
<dbReference type="Proteomes" id="UP001165143">
    <property type="component" value="Unassembled WGS sequence"/>
</dbReference>
<name>A0A9W6UTP2_9ACTN</name>
<accession>A0A9W6UTP2</accession>
<organism evidence="2 3">
    <name type="scientific">Kitasatospora phosalacinea</name>
    <dbReference type="NCBI Taxonomy" id="2065"/>
    <lineage>
        <taxon>Bacteria</taxon>
        <taxon>Bacillati</taxon>
        <taxon>Actinomycetota</taxon>
        <taxon>Actinomycetes</taxon>
        <taxon>Kitasatosporales</taxon>
        <taxon>Streptomycetaceae</taxon>
        <taxon>Kitasatospora</taxon>
    </lineage>
</organism>